<proteinExistence type="predicted"/>
<accession>K9VQR5</accession>
<dbReference type="STRING" id="179408.Osc7112_5624"/>
<dbReference type="NCBIfam" id="TIGR03187">
    <property type="entry name" value="DGQHR"/>
    <property type="match status" value="1"/>
</dbReference>
<keyword evidence="2" id="KW-1185">Reference proteome</keyword>
<dbReference type="CDD" id="cd16412">
    <property type="entry name" value="dndB"/>
    <property type="match status" value="1"/>
</dbReference>
<dbReference type="OrthoDB" id="3524978at2"/>
<evidence type="ECO:0000313" key="1">
    <source>
        <dbReference type="EMBL" id="AFZ09842.1"/>
    </source>
</evidence>
<dbReference type="HOGENOM" id="CLU_036711_1_0_3"/>
<evidence type="ECO:0000313" key="2">
    <source>
        <dbReference type="Proteomes" id="UP000010478"/>
    </source>
</evidence>
<gene>
    <name evidence="1" type="ORF">Osc7112_5624</name>
</gene>
<dbReference type="Pfam" id="PF14072">
    <property type="entry name" value="DndB"/>
    <property type="match status" value="1"/>
</dbReference>
<dbReference type="InterPro" id="IPR017642">
    <property type="entry name" value="DNA_S_mod_DndB"/>
</dbReference>
<sequence>MSTPSFEYILPVIRGIQAGREYYVSMCPVRFLPKLFPFESEDLPPSMRAKRALNKARIPEIADYFVKNPTNYTCGAIAASIDADITFEAVGNEAEERKIGRLRVPMDAKFTINDGQHRRAAFEMALRENPQLGYETVALILFLDIGLEKSQQMFADLNGFQVPLEASLSLLYNHRDDRAFVVKAVVKQVEVFRCLTEMERGSLNGRSHKLFTLSAIDRAIVALLSNIHGSKQAQPSGSRTKKEQKEEELAQKIQLAVSYWNAVSNFIPDWQLVLHKQVAAGEMRRDCVHCHSVVLESLGEVGAALRSVFPESWEERLSLLQQVDWSISNPDWENGILLKGGISKSRASVSWMTDYLKNRLGLETADTAQAGRPCHKEGA</sequence>
<dbReference type="InterPro" id="IPR017601">
    <property type="entry name" value="DGQHR-contain_dom"/>
</dbReference>
<dbReference type="NCBIfam" id="TIGR03233">
    <property type="entry name" value="DNA_S_dndB"/>
    <property type="match status" value="1"/>
</dbReference>
<dbReference type="RefSeq" id="WP_015179047.1">
    <property type="nucleotide sequence ID" value="NC_019729.1"/>
</dbReference>
<dbReference type="eggNOG" id="ENOG502Z8U6">
    <property type="taxonomic scope" value="Bacteria"/>
</dbReference>
<dbReference type="PATRIC" id="fig|179408.3.peg.7023"/>
<dbReference type="EMBL" id="CP003614">
    <property type="protein sequence ID" value="AFZ09842.1"/>
    <property type="molecule type" value="Genomic_DNA"/>
</dbReference>
<dbReference type="KEGG" id="oni:Osc7112_5624"/>
<dbReference type="REBASE" id="333746">
    <property type="entry name" value="M.Oni7112DndBP"/>
</dbReference>
<dbReference type="AlphaFoldDB" id="K9VQR5"/>
<protein>
    <submittedName>
        <fullName evidence="1">DNA sulfur modification protein DndB</fullName>
    </submittedName>
</protein>
<reference evidence="1 2" key="1">
    <citation type="submission" date="2012-05" db="EMBL/GenBank/DDBJ databases">
        <title>Finished chromosome of genome of Oscillatoria sp. PCC 7112.</title>
        <authorList>
            <consortium name="US DOE Joint Genome Institute"/>
            <person name="Gugger M."/>
            <person name="Coursin T."/>
            <person name="Rippka R."/>
            <person name="Tandeau De Marsac N."/>
            <person name="Huntemann M."/>
            <person name="Wei C.-L."/>
            <person name="Han J."/>
            <person name="Detter J.C."/>
            <person name="Han C."/>
            <person name="Tapia R."/>
            <person name="Davenport K."/>
            <person name="Daligault H."/>
            <person name="Erkkila T."/>
            <person name="Gu W."/>
            <person name="Munk A.C.C."/>
            <person name="Teshima H."/>
            <person name="Xu Y."/>
            <person name="Chain P."/>
            <person name="Chen A."/>
            <person name="Krypides N."/>
            <person name="Mavromatis K."/>
            <person name="Markowitz V."/>
            <person name="Szeto E."/>
            <person name="Ivanova N."/>
            <person name="Mikhailova N."/>
            <person name="Ovchinnikova G."/>
            <person name="Pagani I."/>
            <person name="Pati A."/>
            <person name="Goodwin L."/>
            <person name="Peters L."/>
            <person name="Pitluck S."/>
            <person name="Woyke T."/>
            <person name="Kerfeld C."/>
        </authorList>
    </citation>
    <scope>NUCLEOTIDE SEQUENCE [LARGE SCALE GENOMIC DNA]</scope>
    <source>
        <strain evidence="1 2">PCC 7112</strain>
    </source>
</reference>
<name>K9VQR5_9CYAN</name>
<dbReference type="Proteomes" id="UP000010478">
    <property type="component" value="Chromosome"/>
</dbReference>
<organism evidence="1 2">
    <name type="scientific">Phormidium nigroviride PCC 7112</name>
    <dbReference type="NCBI Taxonomy" id="179408"/>
    <lineage>
        <taxon>Bacteria</taxon>
        <taxon>Bacillati</taxon>
        <taxon>Cyanobacteriota</taxon>
        <taxon>Cyanophyceae</taxon>
        <taxon>Oscillatoriophycideae</taxon>
        <taxon>Oscillatoriales</taxon>
        <taxon>Oscillatoriaceae</taxon>
        <taxon>Phormidium</taxon>
    </lineage>
</organism>